<accession>A0A1W1YIS6</accession>
<dbReference type="Proteomes" id="UP000192393">
    <property type="component" value="Unassembled WGS sequence"/>
</dbReference>
<protein>
    <submittedName>
        <fullName evidence="1">Uncharacterized protein</fullName>
    </submittedName>
</protein>
<evidence type="ECO:0000313" key="2">
    <source>
        <dbReference type="Proteomes" id="UP000192393"/>
    </source>
</evidence>
<organism evidence="1 2">
    <name type="scientific">Moheibacter sediminis</name>
    <dbReference type="NCBI Taxonomy" id="1434700"/>
    <lineage>
        <taxon>Bacteria</taxon>
        <taxon>Pseudomonadati</taxon>
        <taxon>Bacteroidota</taxon>
        <taxon>Flavobacteriia</taxon>
        <taxon>Flavobacteriales</taxon>
        <taxon>Weeksellaceae</taxon>
        <taxon>Moheibacter</taxon>
    </lineage>
</organism>
<sequence length="70" mass="8097">MLERRVKRQSNSKLSDDILKNLPNREVLQKTSNIDQLYSDAATANKELRTKTYDFAKKNEGTPAMRPTEK</sequence>
<gene>
    <name evidence="1" type="ORF">SAMN06296427_101385</name>
</gene>
<keyword evidence="2" id="KW-1185">Reference proteome</keyword>
<reference evidence="2" key="1">
    <citation type="submission" date="2017-04" db="EMBL/GenBank/DDBJ databases">
        <authorList>
            <person name="Varghese N."/>
            <person name="Submissions S."/>
        </authorList>
    </citation>
    <scope>NUCLEOTIDE SEQUENCE [LARGE SCALE GENOMIC DNA]</scope>
    <source>
        <strain evidence="2">CGMCC 1.12708</strain>
    </source>
</reference>
<evidence type="ECO:0000313" key="1">
    <source>
        <dbReference type="EMBL" id="SMC35711.1"/>
    </source>
</evidence>
<dbReference type="AlphaFoldDB" id="A0A1W1YIS6"/>
<dbReference type="EMBL" id="FWXS01000001">
    <property type="protein sequence ID" value="SMC35711.1"/>
    <property type="molecule type" value="Genomic_DNA"/>
</dbReference>
<name>A0A1W1YIS6_9FLAO</name>
<proteinExistence type="predicted"/>